<name>A0A511J1H7_9ENTE</name>
<evidence type="ECO:0000313" key="2">
    <source>
        <dbReference type="Proteomes" id="UP000321830"/>
    </source>
</evidence>
<reference evidence="1 2" key="1">
    <citation type="submission" date="2019-07" db="EMBL/GenBank/DDBJ databases">
        <title>Whole genome shotgun sequence of Enterococcus villorum NBRC 100699.</title>
        <authorList>
            <person name="Hosoyama A."/>
            <person name="Uohara A."/>
            <person name="Ohji S."/>
            <person name="Ichikawa N."/>
        </authorList>
    </citation>
    <scope>NUCLEOTIDE SEQUENCE [LARGE SCALE GENOMIC DNA]</scope>
    <source>
        <strain evidence="1 2">NBRC 100699</strain>
    </source>
</reference>
<accession>A0A511J1H7</accession>
<proteinExistence type="predicted"/>
<organism evidence="1 2">
    <name type="scientific">Enterococcus villorum</name>
    <dbReference type="NCBI Taxonomy" id="112904"/>
    <lineage>
        <taxon>Bacteria</taxon>
        <taxon>Bacillati</taxon>
        <taxon>Bacillota</taxon>
        <taxon>Bacilli</taxon>
        <taxon>Lactobacillales</taxon>
        <taxon>Enterococcaceae</taxon>
        <taxon>Enterococcus</taxon>
    </lineage>
</organism>
<evidence type="ECO:0000313" key="1">
    <source>
        <dbReference type="EMBL" id="GEL91870.1"/>
    </source>
</evidence>
<comment type="caution">
    <text evidence="1">The sequence shown here is derived from an EMBL/GenBank/DDBJ whole genome shotgun (WGS) entry which is preliminary data.</text>
</comment>
<protein>
    <submittedName>
        <fullName evidence="1">Uncharacterized protein</fullName>
    </submittedName>
</protein>
<sequence length="62" mass="7309">MNEFAERIKSSYTMRNKSVETTKFGLKFWLVSAFFLANSRTGMAKTYECLRDIREQKAYLNS</sequence>
<dbReference type="Proteomes" id="UP000321830">
    <property type="component" value="Unassembled WGS sequence"/>
</dbReference>
<dbReference type="AlphaFoldDB" id="A0A511J1H7"/>
<dbReference type="EMBL" id="BJWF01000011">
    <property type="protein sequence ID" value="GEL91870.1"/>
    <property type="molecule type" value="Genomic_DNA"/>
</dbReference>
<gene>
    <name evidence="1" type="ORF">EVI01_12070</name>
</gene>